<comment type="caution">
    <text evidence="4">The sequence shown here is derived from an EMBL/GenBank/DDBJ whole genome shotgun (WGS) entry which is preliminary data.</text>
</comment>
<feature type="domain" description="GAG-pre-integrase" evidence="3">
    <location>
        <begin position="447"/>
        <end position="490"/>
    </location>
</feature>
<protein>
    <submittedName>
        <fullName evidence="4">Integrase, catalytic region, zinc finger, CCHC-type, peptidase aspartic, catalytic</fullName>
    </submittedName>
</protein>
<gene>
    <name evidence="4" type="ORF">Tci_026198</name>
</gene>
<accession>A0A6L2KZI5</accession>
<reference evidence="4" key="1">
    <citation type="journal article" date="2019" name="Sci. Rep.">
        <title>Draft genome of Tanacetum cinerariifolium, the natural source of mosquito coil.</title>
        <authorList>
            <person name="Yamashiro T."/>
            <person name="Shiraishi A."/>
            <person name="Satake H."/>
            <person name="Nakayama K."/>
        </authorList>
    </citation>
    <scope>NUCLEOTIDE SEQUENCE</scope>
</reference>
<dbReference type="PANTHER" id="PTHR11439:SF483">
    <property type="entry name" value="PEPTIDE SYNTHASE GLIP-LIKE, PUTATIVE (AFU_ORTHOLOGUE AFUA_3G12920)-RELATED"/>
    <property type="match status" value="1"/>
</dbReference>
<dbReference type="EMBL" id="BKCJ010003298">
    <property type="protein sequence ID" value="GEU54220.1"/>
    <property type="molecule type" value="Genomic_DNA"/>
</dbReference>
<name>A0A6L2KZI5_TANCI</name>
<feature type="region of interest" description="Disordered" evidence="1">
    <location>
        <begin position="314"/>
        <end position="341"/>
    </location>
</feature>
<proteinExistence type="predicted"/>
<dbReference type="Pfam" id="PF07727">
    <property type="entry name" value="RVT_2"/>
    <property type="match status" value="1"/>
</dbReference>
<dbReference type="InterPro" id="IPR025724">
    <property type="entry name" value="GAG-pre-integrase_dom"/>
</dbReference>
<organism evidence="4">
    <name type="scientific">Tanacetum cinerariifolium</name>
    <name type="common">Dalmatian daisy</name>
    <name type="synonym">Chrysanthemum cinerariifolium</name>
    <dbReference type="NCBI Taxonomy" id="118510"/>
    <lineage>
        <taxon>Eukaryota</taxon>
        <taxon>Viridiplantae</taxon>
        <taxon>Streptophyta</taxon>
        <taxon>Embryophyta</taxon>
        <taxon>Tracheophyta</taxon>
        <taxon>Spermatophyta</taxon>
        <taxon>Magnoliopsida</taxon>
        <taxon>eudicotyledons</taxon>
        <taxon>Gunneridae</taxon>
        <taxon>Pentapetalae</taxon>
        <taxon>asterids</taxon>
        <taxon>campanulids</taxon>
        <taxon>Asterales</taxon>
        <taxon>Asteraceae</taxon>
        <taxon>Asteroideae</taxon>
        <taxon>Anthemideae</taxon>
        <taxon>Anthemidinae</taxon>
        <taxon>Tanacetum</taxon>
    </lineage>
</organism>
<sequence>MVQGNNARGNVAAGNRGLETKMVMLMLAPTAQTVFMANLSSTVPVYDEAGPSYDSITLSEVQNHDNYLDDMIESREEYEMQNDVQPNDVVDSDTKYTSNSNLISYEQVAIGYKNPFYLSKAKQVQPALYSGKEIVNPNHAYVLVHDSYDTLEIAETTRKQMIEKMKDPECVKKKIFWSDDLLKMKAKALKEKAKSSKPITAMTVYPPNTPAKPVPKVLPTKSQVQVNIYSLVQLFLEFDKTCKRRITPMGLIEGERGFEQTKTCYLTEVIPFFKTIKEHFKGLQTSLIKEIKEMKEVFDQMEAEVDQHVVGVKGATSASGSKSRSNTKKDRTLPAKSAMKKVEDHPRNNKNFVKKFIGTVRFGNDHFGAIMGYGDYVIGDSVISKVYYVEGLGHNLFSVRQLCDLDLEVAFRKHSCYVRDVNGVDLMKGNGGTNLHNISIEHMMKSSPICLLSKASKNKSWLWHRRLNHLNFDTINDLARKDLEGLSNLQQKNPTNHGNNSRVIFNELTEPMAHVHISTGPEPIFLTPRQISSGLVPDHVPVAPYVPPTNKDLEILFQLMFDEYFEPPCVERPVPPALAVQVPVVLAVQPPITHQGVAARPTIEDNPFAQTDNDPFVNMFTPEPSSNESSSEEKMWIYKVKLDEYGDVLKNKSRLVAKRYRQAKGIDFEESFAPVARIEAIKIFIANATNKNMVIYQIDVKTAFLNGELNEEVYVTQPEGFIDPDHPHTPGGIFINQSKYSQEILIKYGMDTSDPVDTPIVDCLKLDEGPLGIPVDRTRFLGMVGSLMYLTASRPDLVFVVCMCATYQSKPTKKHLEVIKCVFWYLRGTIQWGLWYTKDTAMTLTAYADADYAGCQDTRRSTSRSAQFLREKLVSWSSKKHKNTAVDVVFLIRGFGQLGKGQLHMGRSGRGHGYYSCMCVCTGKAEVKDGWFGGKVGYGYCLVCYKV</sequence>
<feature type="domain" description="Reverse transcriptase Ty1/copia-type" evidence="2">
    <location>
        <begin position="634"/>
        <end position="723"/>
    </location>
</feature>
<evidence type="ECO:0000256" key="1">
    <source>
        <dbReference type="SAM" id="MobiDB-lite"/>
    </source>
</evidence>
<dbReference type="PANTHER" id="PTHR11439">
    <property type="entry name" value="GAG-POL-RELATED RETROTRANSPOSON"/>
    <property type="match status" value="1"/>
</dbReference>
<evidence type="ECO:0000313" key="4">
    <source>
        <dbReference type="EMBL" id="GEU54220.1"/>
    </source>
</evidence>
<evidence type="ECO:0000259" key="2">
    <source>
        <dbReference type="Pfam" id="PF07727"/>
    </source>
</evidence>
<evidence type="ECO:0000259" key="3">
    <source>
        <dbReference type="Pfam" id="PF13976"/>
    </source>
</evidence>
<dbReference type="AlphaFoldDB" id="A0A6L2KZI5"/>
<dbReference type="Pfam" id="PF13976">
    <property type="entry name" value="gag_pre-integrs"/>
    <property type="match status" value="1"/>
</dbReference>
<dbReference type="InterPro" id="IPR013103">
    <property type="entry name" value="RVT_2"/>
</dbReference>